<dbReference type="GO" id="GO:0005819">
    <property type="term" value="C:spindle"/>
    <property type="evidence" value="ECO:0007669"/>
    <property type="project" value="UniProtKB-ARBA"/>
</dbReference>
<dbReference type="GO" id="GO:0000278">
    <property type="term" value="P:mitotic cell cycle"/>
    <property type="evidence" value="ECO:0007669"/>
    <property type="project" value="UniProtKB-ARBA"/>
</dbReference>
<dbReference type="VEuPathDB" id="FungiDB:H310_09564"/>
<dbReference type="Gene3D" id="1.25.10.10">
    <property type="entry name" value="Leucine-rich Repeat Variant"/>
    <property type="match status" value="1"/>
</dbReference>
<dbReference type="OrthoDB" id="46159at2759"/>
<name>A0A024TWC9_9STRA</name>
<gene>
    <name evidence="2" type="ORF">H310_09564</name>
</gene>
<dbReference type="SUPFAM" id="SSF48371">
    <property type="entry name" value="ARM repeat"/>
    <property type="match status" value="1"/>
</dbReference>
<dbReference type="InterPro" id="IPR011989">
    <property type="entry name" value="ARM-like"/>
</dbReference>
<dbReference type="AlphaFoldDB" id="A0A024TWC9"/>
<reference evidence="2" key="1">
    <citation type="submission" date="2013-12" db="EMBL/GenBank/DDBJ databases">
        <title>The Genome Sequence of Aphanomyces invadans NJM9701.</title>
        <authorList>
            <consortium name="The Broad Institute Genomics Platform"/>
            <person name="Russ C."/>
            <person name="Tyler B."/>
            <person name="van West P."/>
            <person name="Dieguez-Uribeondo J."/>
            <person name="Young S.K."/>
            <person name="Zeng Q."/>
            <person name="Gargeya S."/>
            <person name="Fitzgerald M."/>
            <person name="Abouelleil A."/>
            <person name="Alvarado L."/>
            <person name="Chapman S.B."/>
            <person name="Gainer-Dewar J."/>
            <person name="Goldberg J."/>
            <person name="Griggs A."/>
            <person name="Gujja S."/>
            <person name="Hansen M."/>
            <person name="Howarth C."/>
            <person name="Imamovic A."/>
            <person name="Ireland A."/>
            <person name="Larimer J."/>
            <person name="McCowan C."/>
            <person name="Murphy C."/>
            <person name="Pearson M."/>
            <person name="Poon T.W."/>
            <person name="Priest M."/>
            <person name="Roberts A."/>
            <person name="Saif S."/>
            <person name="Shea T."/>
            <person name="Sykes S."/>
            <person name="Wortman J."/>
            <person name="Nusbaum C."/>
            <person name="Birren B."/>
        </authorList>
    </citation>
    <scope>NUCLEOTIDE SEQUENCE [LARGE SCALE GENOMIC DNA]</scope>
    <source>
        <strain evidence="2">NJM9701</strain>
    </source>
</reference>
<dbReference type="InterPro" id="IPR016024">
    <property type="entry name" value="ARM-type_fold"/>
</dbReference>
<protein>
    <recommendedName>
        <fullName evidence="1">CLASP N-terminal domain-containing protein</fullName>
    </recommendedName>
</protein>
<evidence type="ECO:0000313" key="2">
    <source>
        <dbReference type="EMBL" id="ETV97677.1"/>
    </source>
</evidence>
<dbReference type="RefSeq" id="XP_008873886.1">
    <property type="nucleotide sequence ID" value="XM_008875664.1"/>
</dbReference>
<dbReference type="GO" id="GO:0000226">
    <property type="term" value="P:microtubule cytoskeleton organization"/>
    <property type="evidence" value="ECO:0007669"/>
    <property type="project" value="TreeGrafter"/>
</dbReference>
<dbReference type="GeneID" id="20086614"/>
<dbReference type="PANTHER" id="PTHR21567:SF9">
    <property type="entry name" value="CLIP-ASSOCIATING PROTEIN"/>
    <property type="match status" value="1"/>
</dbReference>
<dbReference type="GO" id="GO:0008017">
    <property type="term" value="F:microtubule binding"/>
    <property type="evidence" value="ECO:0007669"/>
    <property type="project" value="TreeGrafter"/>
</dbReference>
<dbReference type="PANTHER" id="PTHR21567">
    <property type="entry name" value="CLASP"/>
    <property type="match status" value="1"/>
</dbReference>
<dbReference type="GO" id="GO:0005881">
    <property type="term" value="C:cytoplasmic microtubule"/>
    <property type="evidence" value="ECO:0007669"/>
    <property type="project" value="TreeGrafter"/>
</dbReference>
<dbReference type="Pfam" id="PF12348">
    <property type="entry name" value="CLASP_N"/>
    <property type="match status" value="1"/>
</dbReference>
<organism evidence="2">
    <name type="scientific">Aphanomyces invadans</name>
    <dbReference type="NCBI Taxonomy" id="157072"/>
    <lineage>
        <taxon>Eukaryota</taxon>
        <taxon>Sar</taxon>
        <taxon>Stramenopiles</taxon>
        <taxon>Oomycota</taxon>
        <taxon>Saprolegniomycetes</taxon>
        <taxon>Saprolegniales</taxon>
        <taxon>Verrucalvaceae</taxon>
        <taxon>Aphanomyces</taxon>
    </lineage>
</organism>
<accession>A0A024TWC9</accession>
<feature type="domain" description="CLASP N-terminal" evidence="1">
    <location>
        <begin position="20"/>
        <end position="224"/>
    </location>
</feature>
<proteinExistence type="predicted"/>
<sequence length="343" mass="37912">MAIQEGPYNVRAIEQNLQAHVDWMKRIQALALIQEWAKSERAHSSPGFVNGIHQLRDLIADQVMDIRSSVSKEASRTISVLANNMKDAAFHPLLDVFLSALLKALVVTIEVIASAADACIQSVLKSSRIGHYAAIPKLVEACASRNGTLRKHAMAYMAMICTEWNPRSMHRHGVPNHLSKVLLLGLCDASADVRAMSRKCFWAFHTIDTKKALLVFDKLDGATKVKLVEEGGSVSSPTGVSMALPPKPIPRSRSMESDPLPPSKDVAVNPVVARLYQPNYFQTRWQRLAKLKEARDLRECSFVPAIRRVKLKNLKLADVPMLELDKVALKGDLIRGCVSPVNA</sequence>
<dbReference type="EMBL" id="KI913972">
    <property type="protein sequence ID" value="ETV97677.1"/>
    <property type="molecule type" value="Genomic_DNA"/>
</dbReference>
<dbReference type="STRING" id="157072.A0A024TWC9"/>
<dbReference type="InterPro" id="IPR024395">
    <property type="entry name" value="CLASP_N_dom"/>
</dbReference>
<evidence type="ECO:0000259" key="1">
    <source>
        <dbReference type="Pfam" id="PF12348"/>
    </source>
</evidence>